<dbReference type="AlphaFoldDB" id="A0AA92BZK9"/>
<dbReference type="InterPro" id="IPR002173">
    <property type="entry name" value="Carboh/pur_kinase_PfkB_CS"/>
</dbReference>
<evidence type="ECO:0000313" key="4">
    <source>
        <dbReference type="EMBL" id="PVE50421.1"/>
    </source>
</evidence>
<dbReference type="Gene3D" id="3.40.1190.20">
    <property type="match status" value="1"/>
</dbReference>
<evidence type="ECO:0000313" key="5">
    <source>
        <dbReference type="Proteomes" id="UP000244335"/>
    </source>
</evidence>
<dbReference type="RefSeq" id="WP_111846559.1">
    <property type="nucleotide sequence ID" value="NZ_QDFR01000011.1"/>
</dbReference>
<name>A0AA92BZK9_RHIRH</name>
<dbReference type="EMBL" id="QDFR01000011">
    <property type="protein sequence ID" value="PVE50421.1"/>
    <property type="molecule type" value="Genomic_DNA"/>
</dbReference>
<accession>A0AA92BZK9</accession>
<dbReference type="SUPFAM" id="SSF53613">
    <property type="entry name" value="Ribokinase-like"/>
    <property type="match status" value="1"/>
</dbReference>
<evidence type="ECO:0000256" key="1">
    <source>
        <dbReference type="ARBA" id="ARBA00022679"/>
    </source>
</evidence>
<dbReference type="PROSITE" id="PS00584">
    <property type="entry name" value="PFKB_KINASES_2"/>
    <property type="match status" value="1"/>
</dbReference>
<dbReference type="Proteomes" id="UP000244335">
    <property type="component" value="Unassembled WGS sequence"/>
</dbReference>
<keyword evidence="2" id="KW-0418">Kinase</keyword>
<comment type="caution">
    <text evidence="4">The sequence shown here is derived from an EMBL/GenBank/DDBJ whole genome shotgun (WGS) entry which is preliminary data.</text>
</comment>
<sequence length="294" mass="30835">MMTREKAAVISIGRIYCDLIFTGLEELPVLGRELFAGDLEIAAGGGAYIAAAHLTDIGRPAALLARLGNDALSSIIGEKMKDSGVELQFIDHSPDAGPQVTVAAVVGQDRAFLTRRAGSALPSTLDDALAWKEARHLHIAEFATLHEIPDLVSRAKDKGMSVSLDPSWDASLIYDDGFLNSCAGVDVFLPNLEEATAITSHEAPDAAIRKLSEAFPTVALKVGGAGAWISSDGSIWHAPAHDVDVVDTTGAGDAFNAGLIDAWLEQLDPKRCLEAGITAGSRSVQVRGGGPRSS</sequence>
<reference evidence="4 5" key="1">
    <citation type="submission" date="2018-04" db="EMBL/GenBank/DDBJ databases">
        <authorList>
            <person name="Hagen T."/>
        </authorList>
    </citation>
    <scope>NUCLEOTIDE SEQUENCE [LARGE SCALE GENOMIC DNA]</scope>
    <source>
        <strain evidence="4 5">TPD7009</strain>
    </source>
</reference>
<evidence type="ECO:0000256" key="2">
    <source>
        <dbReference type="ARBA" id="ARBA00022777"/>
    </source>
</evidence>
<evidence type="ECO:0000259" key="3">
    <source>
        <dbReference type="Pfam" id="PF00294"/>
    </source>
</evidence>
<keyword evidence="1" id="KW-0808">Transferase</keyword>
<dbReference type="Pfam" id="PF00294">
    <property type="entry name" value="PfkB"/>
    <property type="match status" value="1"/>
</dbReference>
<dbReference type="InterPro" id="IPR011611">
    <property type="entry name" value="PfkB_dom"/>
</dbReference>
<gene>
    <name evidence="4" type="ORF">DC430_21315</name>
</gene>
<proteinExistence type="predicted"/>
<organism evidence="4 5">
    <name type="scientific">Rhizobium rhizogenes</name>
    <name type="common">Agrobacterium rhizogenes</name>
    <dbReference type="NCBI Taxonomy" id="359"/>
    <lineage>
        <taxon>Bacteria</taxon>
        <taxon>Pseudomonadati</taxon>
        <taxon>Pseudomonadota</taxon>
        <taxon>Alphaproteobacteria</taxon>
        <taxon>Hyphomicrobiales</taxon>
        <taxon>Rhizobiaceae</taxon>
        <taxon>Rhizobium/Agrobacterium group</taxon>
        <taxon>Rhizobium</taxon>
    </lineage>
</organism>
<feature type="domain" description="Carbohydrate kinase PfkB" evidence="3">
    <location>
        <begin position="36"/>
        <end position="290"/>
    </location>
</feature>
<dbReference type="InterPro" id="IPR029056">
    <property type="entry name" value="Ribokinase-like"/>
</dbReference>
<dbReference type="GO" id="GO:0016301">
    <property type="term" value="F:kinase activity"/>
    <property type="evidence" value="ECO:0007669"/>
    <property type="project" value="UniProtKB-KW"/>
</dbReference>
<dbReference type="PANTHER" id="PTHR10584:SF166">
    <property type="entry name" value="RIBOKINASE"/>
    <property type="match status" value="1"/>
</dbReference>
<protein>
    <submittedName>
        <fullName evidence="4">Ribokinase</fullName>
    </submittedName>
</protein>
<dbReference type="PANTHER" id="PTHR10584">
    <property type="entry name" value="SUGAR KINASE"/>
    <property type="match status" value="1"/>
</dbReference>